<evidence type="ECO:0000259" key="2">
    <source>
        <dbReference type="Pfam" id="PF03795"/>
    </source>
</evidence>
<proteinExistence type="inferred from homology"/>
<accession>A0A9X1QSP0</accession>
<dbReference type="SUPFAM" id="SSF54909">
    <property type="entry name" value="Dimeric alpha+beta barrel"/>
    <property type="match status" value="1"/>
</dbReference>
<name>A0A9X1QSP0_9CORY</name>
<reference evidence="3" key="1">
    <citation type="submission" date="2022-01" db="EMBL/GenBank/DDBJ databases">
        <title>Corynebacterium sp. nov isolated from isolated from the feces of the greater white-fronted geese (Anser albifrons) at Poyang Lake, PR China.</title>
        <authorList>
            <person name="Liu Q."/>
        </authorList>
    </citation>
    <scope>NUCLEOTIDE SEQUENCE</scope>
    <source>
        <strain evidence="3">JCM 32435</strain>
    </source>
</reference>
<evidence type="ECO:0000313" key="3">
    <source>
        <dbReference type="EMBL" id="MCF4007495.1"/>
    </source>
</evidence>
<dbReference type="Gene3D" id="3.30.70.1060">
    <property type="entry name" value="Dimeric alpha+beta barrel"/>
    <property type="match status" value="1"/>
</dbReference>
<organism evidence="3 4">
    <name type="scientific">Corynebacterium uropygiale</name>
    <dbReference type="NCBI Taxonomy" id="1775911"/>
    <lineage>
        <taxon>Bacteria</taxon>
        <taxon>Bacillati</taxon>
        <taxon>Actinomycetota</taxon>
        <taxon>Actinomycetes</taxon>
        <taxon>Mycobacteriales</taxon>
        <taxon>Corynebacteriaceae</taxon>
        <taxon>Corynebacterium</taxon>
    </lineage>
</organism>
<dbReference type="PANTHER" id="PTHR37828">
    <property type="entry name" value="GSR2449 PROTEIN"/>
    <property type="match status" value="1"/>
</dbReference>
<dbReference type="InterPro" id="IPR011008">
    <property type="entry name" value="Dimeric_a/b-barrel"/>
</dbReference>
<dbReference type="PANTHER" id="PTHR37828:SF1">
    <property type="entry name" value="YCII-RELATED DOMAIN-CONTAINING PROTEIN"/>
    <property type="match status" value="1"/>
</dbReference>
<dbReference type="Pfam" id="PF03795">
    <property type="entry name" value="YCII"/>
    <property type="match status" value="1"/>
</dbReference>
<feature type="domain" description="YCII-related" evidence="2">
    <location>
        <begin position="15"/>
        <end position="85"/>
    </location>
</feature>
<gene>
    <name evidence="3" type="ORF">L1O03_10000</name>
</gene>
<comment type="similarity">
    <text evidence="1">Belongs to the YciI family.</text>
</comment>
<evidence type="ECO:0000313" key="4">
    <source>
        <dbReference type="Proteomes" id="UP001139336"/>
    </source>
</evidence>
<evidence type="ECO:0000256" key="1">
    <source>
        <dbReference type="ARBA" id="ARBA00007689"/>
    </source>
</evidence>
<dbReference type="AlphaFoldDB" id="A0A9X1QSP0"/>
<dbReference type="Proteomes" id="UP001139336">
    <property type="component" value="Unassembled WGS sequence"/>
</dbReference>
<dbReference type="RefSeq" id="WP_236119631.1">
    <property type="nucleotide sequence ID" value="NZ_JAKGSI010000005.1"/>
</dbReference>
<comment type="caution">
    <text evidence="3">The sequence shown here is derived from an EMBL/GenBank/DDBJ whole genome shotgun (WGS) entry which is preliminary data.</text>
</comment>
<sequence length="92" mass="10265">MSLFAVQYFYAGDPDAMAEVRPTHVEFLRSLHESGALRVSGPADGGTSALLIFQAESKEELEKTLNEDPFWTAGFIGERPIREWNPFFGSIN</sequence>
<keyword evidence="4" id="KW-1185">Reference proteome</keyword>
<dbReference type="EMBL" id="JAKGSI010000005">
    <property type="protein sequence ID" value="MCF4007495.1"/>
    <property type="molecule type" value="Genomic_DNA"/>
</dbReference>
<protein>
    <submittedName>
        <fullName evidence="3">YciI family protein</fullName>
    </submittedName>
</protein>
<dbReference type="InterPro" id="IPR005545">
    <property type="entry name" value="YCII"/>
</dbReference>